<comment type="catalytic activity">
    <reaction evidence="15">
        <text>[(1-&gt;4)-N-acetyl-beta-D-glucosaminyl](n) + n H2O = chitosan + n acetate</text>
        <dbReference type="Rhea" id="RHEA:10464"/>
        <dbReference type="Rhea" id="RHEA-COMP:9593"/>
        <dbReference type="Rhea" id="RHEA-COMP:9597"/>
        <dbReference type="ChEBI" id="CHEBI:15377"/>
        <dbReference type="ChEBI" id="CHEBI:17029"/>
        <dbReference type="ChEBI" id="CHEBI:30089"/>
        <dbReference type="ChEBI" id="CHEBI:57704"/>
        <dbReference type="EC" id="3.5.1.41"/>
    </reaction>
    <physiologicalReaction direction="left-to-right" evidence="15">
        <dbReference type="Rhea" id="RHEA:10465"/>
    </physiologicalReaction>
</comment>
<evidence type="ECO:0000256" key="17">
    <source>
        <dbReference type="SAM" id="Phobius"/>
    </source>
</evidence>
<dbReference type="InterPro" id="IPR050248">
    <property type="entry name" value="Polysacc_deacetylase_ArnD"/>
</dbReference>
<evidence type="ECO:0000256" key="3">
    <source>
        <dbReference type="ARBA" id="ARBA00022475"/>
    </source>
</evidence>
<evidence type="ECO:0000256" key="2">
    <source>
        <dbReference type="ARBA" id="ARBA00004609"/>
    </source>
</evidence>
<dbReference type="Gene3D" id="3.20.20.370">
    <property type="entry name" value="Glycoside hydrolase/deacetylase"/>
    <property type="match status" value="1"/>
</dbReference>
<dbReference type="PANTHER" id="PTHR10587:SF135">
    <property type="entry name" value="CHITIN DEACETYLASE 3"/>
    <property type="match status" value="1"/>
</dbReference>
<evidence type="ECO:0000256" key="6">
    <source>
        <dbReference type="ARBA" id="ARBA00023024"/>
    </source>
</evidence>
<evidence type="ECO:0000256" key="13">
    <source>
        <dbReference type="ARBA" id="ARBA00023326"/>
    </source>
</evidence>
<keyword evidence="20" id="KW-1185">Reference proteome</keyword>
<reference evidence="19" key="1">
    <citation type="submission" date="2020-04" db="EMBL/GenBank/DDBJ databases">
        <title>Analysis of mating type loci in Filobasidium floriforme.</title>
        <authorList>
            <person name="Nowrousian M."/>
        </authorList>
    </citation>
    <scope>NUCLEOTIDE SEQUENCE</scope>
    <source>
        <strain evidence="19">CBS 6242</strain>
    </source>
</reference>
<dbReference type="GO" id="GO:0009272">
    <property type="term" value="P:fungal-type cell wall biogenesis"/>
    <property type="evidence" value="ECO:0007669"/>
    <property type="project" value="UniProtKB-ARBA"/>
</dbReference>
<dbReference type="PROSITE" id="PS51677">
    <property type="entry name" value="NODB"/>
    <property type="match status" value="1"/>
</dbReference>
<feature type="transmembrane region" description="Helical" evidence="17">
    <location>
        <begin position="456"/>
        <end position="478"/>
    </location>
</feature>
<organism evidence="19 20">
    <name type="scientific">Filobasidium floriforme</name>
    <dbReference type="NCBI Taxonomy" id="5210"/>
    <lineage>
        <taxon>Eukaryota</taxon>
        <taxon>Fungi</taxon>
        <taxon>Dikarya</taxon>
        <taxon>Basidiomycota</taxon>
        <taxon>Agaricomycotina</taxon>
        <taxon>Tremellomycetes</taxon>
        <taxon>Filobasidiales</taxon>
        <taxon>Filobasidiaceae</taxon>
        <taxon>Filobasidium</taxon>
    </lineage>
</organism>
<evidence type="ECO:0000256" key="16">
    <source>
        <dbReference type="SAM" id="MobiDB-lite"/>
    </source>
</evidence>
<dbReference type="PANTHER" id="PTHR10587">
    <property type="entry name" value="GLYCOSYL TRANSFERASE-RELATED"/>
    <property type="match status" value="1"/>
</dbReference>
<dbReference type="GO" id="GO:0098552">
    <property type="term" value="C:side of membrane"/>
    <property type="evidence" value="ECO:0007669"/>
    <property type="project" value="UniProtKB-KW"/>
</dbReference>
<comment type="subcellular location">
    <subcellularLocation>
        <location evidence="2">Cell membrane</location>
        <topology evidence="2">Lipid-anchor</topology>
        <topology evidence="2">GPI-anchor</topology>
    </subcellularLocation>
</comment>
<dbReference type="InterPro" id="IPR011330">
    <property type="entry name" value="Glyco_hydro/deAcase_b/a-brl"/>
</dbReference>
<keyword evidence="10" id="KW-0170">Cobalt</keyword>
<evidence type="ECO:0000256" key="8">
    <source>
        <dbReference type="ARBA" id="ARBA00023180"/>
    </source>
</evidence>
<protein>
    <recommendedName>
        <fullName evidence="14">chitin deacetylase</fullName>
        <ecNumber evidence="14">3.5.1.41</ecNumber>
    </recommendedName>
</protein>
<evidence type="ECO:0000256" key="5">
    <source>
        <dbReference type="ARBA" id="ARBA00022729"/>
    </source>
</evidence>
<evidence type="ECO:0000256" key="4">
    <source>
        <dbReference type="ARBA" id="ARBA00022622"/>
    </source>
</evidence>
<keyword evidence="6" id="KW-0146">Chitin degradation</keyword>
<dbReference type="InterPro" id="IPR002509">
    <property type="entry name" value="NODB_dom"/>
</dbReference>
<evidence type="ECO:0000313" key="20">
    <source>
        <dbReference type="Proteomes" id="UP000812966"/>
    </source>
</evidence>
<comment type="cofactor">
    <cofactor evidence="1">
        <name>Co(2+)</name>
        <dbReference type="ChEBI" id="CHEBI:48828"/>
    </cofactor>
</comment>
<keyword evidence="7 17" id="KW-0472">Membrane</keyword>
<dbReference type="SUPFAM" id="SSF88713">
    <property type="entry name" value="Glycoside hydrolase/deacetylase"/>
    <property type="match status" value="1"/>
</dbReference>
<keyword evidence="8" id="KW-0325">Glycoprotein</keyword>
<evidence type="ECO:0000256" key="7">
    <source>
        <dbReference type="ARBA" id="ARBA00023136"/>
    </source>
</evidence>
<keyword evidence="12" id="KW-0961">Cell wall biogenesis/degradation</keyword>
<accession>A0A8K0JL03</accession>
<keyword evidence="4" id="KW-0336">GPI-anchor</keyword>
<dbReference type="GO" id="GO:0004099">
    <property type="term" value="F:chitin deacetylase activity"/>
    <property type="evidence" value="ECO:0007669"/>
    <property type="project" value="UniProtKB-EC"/>
</dbReference>
<evidence type="ECO:0000256" key="11">
    <source>
        <dbReference type="ARBA" id="ARBA00023288"/>
    </source>
</evidence>
<dbReference type="EC" id="3.5.1.41" evidence="14"/>
<feature type="compositionally biased region" description="Polar residues" evidence="16">
    <location>
        <begin position="440"/>
        <end position="455"/>
    </location>
</feature>
<dbReference type="OrthoDB" id="407355at2759"/>
<evidence type="ECO:0000313" key="19">
    <source>
        <dbReference type="EMBL" id="KAG7531786.1"/>
    </source>
</evidence>
<dbReference type="GO" id="GO:0005886">
    <property type="term" value="C:plasma membrane"/>
    <property type="evidence" value="ECO:0007669"/>
    <property type="project" value="UniProtKB-SubCell"/>
</dbReference>
<comment type="caution">
    <text evidence="19">The sequence shown here is derived from an EMBL/GenBank/DDBJ whole genome shotgun (WGS) entry which is preliminary data.</text>
</comment>
<keyword evidence="11" id="KW-0449">Lipoprotein</keyword>
<keyword evidence="17" id="KW-0812">Transmembrane</keyword>
<evidence type="ECO:0000256" key="15">
    <source>
        <dbReference type="ARBA" id="ARBA00048494"/>
    </source>
</evidence>
<dbReference type="GO" id="GO:0006032">
    <property type="term" value="P:chitin catabolic process"/>
    <property type="evidence" value="ECO:0007669"/>
    <property type="project" value="UniProtKB-KW"/>
</dbReference>
<proteinExistence type="predicted"/>
<sequence length="479" mass="51416">MIIYSILDSTNLIISIAVFSFSFQKLIYTSKMWTTTGLLLAFALTTRSTRASPIASDRWFQEPDSAAAKLFARGPSDSYPDGYSTPPTSSTPQAWTDRLAQVVASDSFPNYGPRASETAPWYASDGTVLQSNDPSVCLFTSGCENPLDIMYAGEGNIGVTFDDGPSDASPSLYDFLAENKISDVGTHFVIGSNVLSYPDQFAQLVESGGHVAVHTWSHPYMTTMSNEEIVAELGWTMQIIYDQNGGKVPKYWRPPYGDLDNRVRMIALEVFGLVSVVWNADSRDWSMSDGTPKSTIVQTISDYLTGDKSNGLIFLEHELNQDDVDMFIQMYPSMISNGWKLANIPDTVGEDWYQNAKDNSSSPSPHSLIQTAPVAAPTLYQDAAPTTSLTSSSAASSTASTSNATTQSSASSTHASSASTTPASSSVVITSTSTVAPTSQTSVAPQPQRNTSNSGMGITIPSGFSLLISTAGLLWLIIV</sequence>
<dbReference type="Pfam" id="PF01522">
    <property type="entry name" value="Polysacc_deac_1"/>
    <property type="match status" value="1"/>
</dbReference>
<dbReference type="EMBL" id="JABELV010000082">
    <property type="protein sequence ID" value="KAG7531786.1"/>
    <property type="molecule type" value="Genomic_DNA"/>
</dbReference>
<evidence type="ECO:0000256" key="12">
    <source>
        <dbReference type="ARBA" id="ARBA00023316"/>
    </source>
</evidence>
<dbReference type="Proteomes" id="UP000812966">
    <property type="component" value="Unassembled WGS sequence"/>
</dbReference>
<keyword evidence="17" id="KW-1133">Transmembrane helix</keyword>
<dbReference type="GO" id="GO:0071555">
    <property type="term" value="P:cell wall organization"/>
    <property type="evidence" value="ECO:0007669"/>
    <property type="project" value="UniProtKB-KW"/>
</dbReference>
<feature type="domain" description="NodB homology" evidence="18">
    <location>
        <begin position="155"/>
        <end position="342"/>
    </location>
</feature>
<keyword evidence="5" id="KW-0732">Signal</keyword>
<feature type="compositionally biased region" description="Low complexity" evidence="16">
    <location>
        <begin position="390"/>
        <end position="439"/>
    </location>
</feature>
<gene>
    <name evidence="19" type="ORF">FFLO_04091</name>
</gene>
<name>A0A8K0JL03_9TREE</name>
<keyword evidence="9" id="KW-0119">Carbohydrate metabolism</keyword>
<evidence type="ECO:0000259" key="18">
    <source>
        <dbReference type="PROSITE" id="PS51677"/>
    </source>
</evidence>
<evidence type="ECO:0000256" key="14">
    <source>
        <dbReference type="ARBA" id="ARBA00024056"/>
    </source>
</evidence>
<keyword evidence="3" id="KW-1003">Cell membrane</keyword>
<keyword evidence="13" id="KW-0624">Polysaccharide degradation</keyword>
<dbReference type="GO" id="GO:0000272">
    <property type="term" value="P:polysaccharide catabolic process"/>
    <property type="evidence" value="ECO:0007669"/>
    <property type="project" value="UniProtKB-KW"/>
</dbReference>
<evidence type="ECO:0000256" key="1">
    <source>
        <dbReference type="ARBA" id="ARBA00001941"/>
    </source>
</evidence>
<evidence type="ECO:0000256" key="10">
    <source>
        <dbReference type="ARBA" id="ARBA00023285"/>
    </source>
</evidence>
<feature type="region of interest" description="Disordered" evidence="16">
    <location>
        <begin position="390"/>
        <end position="455"/>
    </location>
</feature>
<dbReference type="AlphaFoldDB" id="A0A8K0JL03"/>
<evidence type="ECO:0000256" key="9">
    <source>
        <dbReference type="ARBA" id="ARBA00023277"/>
    </source>
</evidence>